<dbReference type="AlphaFoldDB" id="A0A8T3VIU8"/>
<organism evidence="1 2">
    <name type="scientific">Methanobrevibacter millerae</name>
    <dbReference type="NCBI Taxonomy" id="230361"/>
    <lineage>
        <taxon>Archaea</taxon>
        <taxon>Methanobacteriati</taxon>
        <taxon>Methanobacteriota</taxon>
        <taxon>Methanomada group</taxon>
        <taxon>Methanobacteria</taxon>
        <taxon>Methanobacteriales</taxon>
        <taxon>Methanobacteriaceae</taxon>
        <taxon>Methanobrevibacter</taxon>
    </lineage>
</organism>
<protein>
    <submittedName>
        <fullName evidence="1">Transposase</fullName>
    </submittedName>
</protein>
<evidence type="ECO:0000313" key="2">
    <source>
        <dbReference type="Proteomes" id="UP000713479"/>
    </source>
</evidence>
<dbReference type="InterPro" id="IPR009057">
    <property type="entry name" value="Homeodomain-like_sf"/>
</dbReference>
<dbReference type="Proteomes" id="UP000713479">
    <property type="component" value="Unassembled WGS sequence"/>
</dbReference>
<reference evidence="1" key="1">
    <citation type="submission" date="2019-04" db="EMBL/GenBank/DDBJ databases">
        <title>Evolution of Biomass-Degrading Anaerobic Consortia Revealed by Metagenomics.</title>
        <authorList>
            <person name="Peng X."/>
        </authorList>
    </citation>
    <scope>NUCLEOTIDE SEQUENCE</scope>
    <source>
        <strain evidence="1">SIG13</strain>
    </source>
</reference>
<dbReference type="SUPFAM" id="SSF46689">
    <property type="entry name" value="Homeodomain-like"/>
    <property type="match status" value="1"/>
</dbReference>
<proteinExistence type="predicted"/>
<sequence>MPKKSKIEIFNVMDEKELDEALKSLDYPIRYYQRLIAMKLISVGHNHKETGEILGVSYRTINRWAKACENEGLNGLIPNFSGGKPSKLSEENKVQFKQILIESENVTMTDAQRILKEDFGIEFSLPYVCNIVRQLGFNYGKPRPKFREAPENGEEILKKTLILQE</sequence>
<gene>
    <name evidence="1" type="ORF">E7Z74_07360</name>
</gene>
<dbReference type="Pfam" id="PF13384">
    <property type="entry name" value="HTH_23"/>
    <property type="match status" value="1"/>
</dbReference>
<comment type="caution">
    <text evidence="1">The sequence shown here is derived from an EMBL/GenBank/DDBJ whole genome shotgun (WGS) entry which is preliminary data.</text>
</comment>
<name>A0A8T3VIU8_9EURY</name>
<accession>A0A8T3VIU8</accession>
<evidence type="ECO:0000313" key="1">
    <source>
        <dbReference type="EMBL" id="MBE6511063.1"/>
    </source>
</evidence>
<dbReference type="EMBL" id="SUTF01000008">
    <property type="protein sequence ID" value="MBE6511063.1"/>
    <property type="molecule type" value="Genomic_DNA"/>
</dbReference>